<dbReference type="Proteomes" id="UP000233458">
    <property type="component" value="Plasmid pCSC3H3"/>
</dbReference>
<gene>
    <name evidence="1" type="ORF">CSC3H3_20535</name>
</gene>
<accession>A0ABN5FKN9</accession>
<name>A0ABN5FKN9_9PROT</name>
<evidence type="ECO:0000313" key="2">
    <source>
        <dbReference type="Proteomes" id="UP000233458"/>
    </source>
</evidence>
<dbReference type="EMBL" id="CP024200">
    <property type="protein sequence ID" value="AUG55272.1"/>
    <property type="molecule type" value="Genomic_DNA"/>
</dbReference>
<evidence type="ECO:0000313" key="1">
    <source>
        <dbReference type="EMBL" id="AUG55272.1"/>
    </source>
</evidence>
<sequence>MSKASPEAIFRARARLDEAQDVFCDDCGPALIFALQSGETTLSLDMPTLLQYLYVAEQKTAIPSLGADWWNSVIVHYNKGSVLRDFINGHPRHSCCHMENCPVPGQAQITGFFNEKSHGNK</sequence>
<proteinExistence type="predicted"/>
<protein>
    <submittedName>
        <fullName evidence="1">Uncharacterized protein</fullName>
    </submittedName>
</protein>
<reference evidence="1 2" key="1">
    <citation type="submission" date="2017-10" db="EMBL/GenBank/DDBJ databases">
        <title>Biodiversity and function of Thalassospira species in the particle-attached aromatic-hydrocarbon-degrading consortia from the surface seawater of the China South Sea.</title>
        <authorList>
            <person name="Dong C."/>
            <person name="Liu R."/>
            <person name="Shao Z."/>
        </authorList>
    </citation>
    <scope>NUCLEOTIDE SEQUENCE [LARGE SCALE GENOMIC DNA]</scope>
    <source>
        <strain evidence="1 2">CSC3H3</strain>
        <plasmid evidence="2">pcsc3h3</plasmid>
    </source>
</reference>
<keyword evidence="2" id="KW-1185">Reference proteome</keyword>
<organism evidence="1 2">
    <name type="scientific">Thalassospira marina</name>
    <dbReference type="NCBI Taxonomy" id="2048283"/>
    <lineage>
        <taxon>Bacteria</taxon>
        <taxon>Pseudomonadati</taxon>
        <taxon>Pseudomonadota</taxon>
        <taxon>Alphaproteobacteria</taxon>
        <taxon>Rhodospirillales</taxon>
        <taxon>Thalassospiraceae</taxon>
        <taxon>Thalassospira</taxon>
    </lineage>
</organism>
<keyword evidence="1" id="KW-0614">Plasmid</keyword>
<geneLocation type="plasmid" evidence="2">
    <name>pcsc3h3</name>
</geneLocation>